<accession>A0AA41UGQ2</accession>
<dbReference type="AlphaFoldDB" id="A0AA41UGQ2"/>
<name>A0AA41UGQ2_9HYPH</name>
<dbReference type="GO" id="GO:0030638">
    <property type="term" value="P:polyketide metabolic process"/>
    <property type="evidence" value="ECO:0007669"/>
    <property type="project" value="InterPro"/>
</dbReference>
<gene>
    <name evidence="1" type="ORF">ML536_12355</name>
</gene>
<dbReference type="Proteomes" id="UP001156140">
    <property type="component" value="Unassembled WGS sequence"/>
</dbReference>
<sequence length="149" mass="16156">MTIENNQATVKAYVAAMNAGDFEALRRLFAADARIEGVTGSASVDEAVIVWRALHGSLNMNLKIEAMACENDTVVVRFLESGRWTAPFLGMTEPTGKSFELVAIEWFELTDGLIHRRWGVRDAASQARQVGFPHAVGPAKPAVGIKVVA</sequence>
<dbReference type="SUPFAM" id="SSF54427">
    <property type="entry name" value="NTF2-like"/>
    <property type="match status" value="1"/>
</dbReference>
<organism evidence="1 2">
    <name type="scientific">Paradevosia shaoguanensis</name>
    <dbReference type="NCBI Taxonomy" id="1335043"/>
    <lineage>
        <taxon>Bacteria</taxon>
        <taxon>Pseudomonadati</taxon>
        <taxon>Pseudomonadota</taxon>
        <taxon>Alphaproteobacteria</taxon>
        <taxon>Hyphomicrobiales</taxon>
        <taxon>Devosiaceae</taxon>
        <taxon>Paradevosia</taxon>
    </lineage>
</organism>
<reference evidence="1" key="1">
    <citation type="submission" date="2022-03" db="EMBL/GenBank/DDBJ databases">
        <title>The complete genome sequence of a Methyloterrigena soli.</title>
        <authorList>
            <person name="Zi Z."/>
        </authorList>
    </citation>
    <scope>NUCLEOTIDE SEQUENCE</scope>
    <source>
        <strain evidence="1">M48</strain>
    </source>
</reference>
<dbReference type="InterPro" id="IPR009959">
    <property type="entry name" value="Cyclase_SnoaL-like"/>
</dbReference>
<keyword evidence="2" id="KW-1185">Reference proteome</keyword>
<dbReference type="RefSeq" id="WP_281736050.1">
    <property type="nucleotide sequence ID" value="NZ_JAKETQ010000001.1"/>
</dbReference>
<comment type="caution">
    <text evidence="1">The sequence shown here is derived from an EMBL/GenBank/DDBJ whole genome shotgun (WGS) entry which is preliminary data.</text>
</comment>
<dbReference type="EMBL" id="JALAZD010000001">
    <property type="protein sequence ID" value="MCI0127616.1"/>
    <property type="molecule type" value="Genomic_DNA"/>
</dbReference>
<dbReference type="Pfam" id="PF07366">
    <property type="entry name" value="SnoaL"/>
    <property type="match status" value="1"/>
</dbReference>
<evidence type="ECO:0000313" key="2">
    <source>
        <dbReference type="Proteomes" id="UP001156140"/>
    </source>
</evidence>
<protein>
    <submittedName>
        <fullName evidence="1">Nuclear transport factor 2 family protein</fullName>
    </submittedName>
</protein>
<proteinExistence type="predicted"/>
<dbReference type="InterPro" id="IPR032710">
    <property type="entry name" value="NTF2-like_dom_sf"/>
</dbReference>
<dbReference type="Gene3D" id="3.10.450.50">
    <property type="match status" value="1"/>
</dbReference>
<evidence type="ECO:0000313" key="1">
    <source>
        <dbReference type="EMBL" id="MCI0127616.1"/>
    </source>
</evidence>